<evidence type="ECO:0000256" key="1">
    <source>
        <dbReference type="SAM" id="Phobius"/>
    </source>
</evidence>
<organism evidence="2 3">
    <name type="scientific">Georgenia faecalis</name>
    <dbReference type="NCBI Taxonomy" id="2483799"/>
    <lineage>
        <taxon>Bacteria</taxon>
        <taxon>Bacillati</taxon>
        <taxon>Actinomycetota</taxon>
        <taxon>Actinomycetes</taxon>
        <taxon>Micrococcales</taxon>
        <taxon>Bogoriellaceae</taxon>
        <taxon>Georgenia</taxon>
    </lineage>
</organism>
<name>A0ABV9D7R7_9MICO</name>
<dbReference type="Proteomes" id="UP001595955">
    <property type="component" value="Unassembled WGS sequence"/>
</dbReference>
<evidence type="ECO:0000313" key="2">
    <source>
        <dbReference type="EMBL" id="MFC4554621.1"/>
    </source>
</evidence>
<gene>
    <name evidence="2" type="ORF">ACFO3F_05115</name>
</gene>
<keyword evidence="1" id="KW-0812">Transmembrane</keyword>
<dbReference type="EMBL" id="JBHSGF010000003">
    <property type="protein sequence ID" value="MFC4554621.1"/>
    <property type="molecule type" value="Genomic_DNA"/>
</dbReference>
<evidence type="ECO:0000313" key="3">
    <source>
        <dbReference type="Proteomes" id="UP001595955"/>
    </source>
</evidence>
<proteinExistence type="predicted"/>
<keyword evidence="3" id="KW-1185">Reference proteome</keyword>
<comment type="caution">
    <text evidence="2">The sequence shown here is derived from an EMBL/GenBank/DDBJ whole genome shotgun (WGS) entry which is preliminary data.</text>
</comment>
<dbReference type="Pfam" id="PF07332">
    <property type="entry name" value="Phage_holin_3_6"/>
    <property type="match status" value="1"/>
</dbReference>
<sequence>MVGTITRDISTLMRQEVELAKVELKQSATQAGKGAGLFAGAGVAGNYVLLFLSLALWWVLGAWIGDGDAVPALGWSALIVAIIWAVIAAVLASMGRKEAKRAKGMPQTADTVKKIPDALKGQEHA</sequence>
<protein>
    <submittedName>
        <fullName evidence="2">Phage holin family protein</fullName>
    </submittedName>
</protein>
<keyword evidence="1" id="KW-1133">Transmembrane helix</keyword>
<feature type="transmembrane region" description="Helical" evidence="1">
    <location>
        <begin position="35"/>
        <end position="60"/>
    </location>
</feature>
<accession>A0ABV9D7R7</accession>
<dbReference type="RefSeq" id="WP_387966945.1">
    <property type="nucleotide sequence ID" value="NZ_CP033325.1"/>
</dbReference>
<keyword evidence="1" id="KW-0472">Membrane</keyword>
<feature type="transmembrane region" description="Helical" evidence="1">
    <location>
        <begin position="72"/>
        <end position="95"/>
    </location>
</feature>
<reference evidence="3" key="1">
    <citation type="journal article" date="2019" name="Int. J. Syst. Evol. Microbiol.">
        <title>The Global Catalogue of Microorganisms (GCM) 10K type strain sequencing project: providing services to taxonomists for standard genome sequencing and annotation.</title>
        <authorList>
            <consortium name="The Broad Institute Genomics Platform"/>
            <consortium name="The Broad Institute Genome Sequencing Center for Infectious Disease"/>
            <person name="Wu L."/>
            <person name="Ma J."/>
        </authorList>
    </citation>
    <scope>NUCLEOTIDE SEQUENCE [LARGE SCALE GENOMIC DNA]</scope>
    <source>
        <strain evidence="3">JCM 3369</strain>
    </source>
</reference>
<dbReference type="InterPro" id="IPR009937">
    <property type="entry name" value="Phage_holin_3_6"/>
</dbReference>